<dbReference type="AlphaFoldDB" id="A0A0E9UW46"/>
<organism evidence="1">
    <name type="scientific">Anguilla anguilla</name>
    <name type="common">European freshwater eel</name>
    <name type="synonym">Muraena anguilla</name>
    <dbReference type="NCBI Taxonomy" id="7936"/>
    <lineage>
        <taxon>Eukaryota</taxon>
        <taxon>Metazoa</taxon>
        <taxon>Chordata</taxon>
        <taxon>Craniata</taxon>
        <taxon>Vertebrata</taxon>
        <taxon>Euteleostomi</taxon>
        <taxon>Actinopterygii</taxon>
        <taxon>Neopterygii</taxon>
        <taxon>Teleostei</taxon>
        <taxon>Anguilliformes</taxon>
        <taxon>Anguillidae</taxon>
        <taxon>Anguilla</taxon>
    </lineage>
</organism>
<name>A0A0E9UW46_ANGAN</name>
<accession>A0A0E9UW46</accession>
<dbReference type="EMBL" id="GBXM01038473">
    <property type="protein sequence ID" value="JAH70104.1"/>
    <property type="molecule type" value="Transcribed_RNA"/>
</dbReference>
<evidence type="ECO:0000313" key="1">
    <source>
        <dbReference type="EMBL" id="JAH70104.1"/>
    </source>
</evidence>
<reference evidence="1" key="2">
    <citation type="journal article" date="2015" name="Fish Shellfish Immunol.">
        <title>Early steps in the European eel (Anguilla anguilla)-Vibrio vulnificus interaction in the gills: Role of the RtxA13 toxin.</title>
        <authorList>
            <person name="Callol A."/>
            <person name="Pajuelo D."/>
            <person name="Ebbesson L."/>
            <person name="Teles M."/>
            <person name="MacKenzie S."/>
            <person name="Amaro C."/>
        </authorList>
    </citation>
    <scope>NUCLEOTIDE SEQUENCE</scope>
</reference>
<proteinExistence type="predicted"/>
<reference evidence="1" key="1">
    <citation type="submission" date="2014-11" db="EMBL/GenBank/DDBJ databases">
        <authorList>
            <person name="Amaro Gonzalez C."/>
        </authorList>
    </citation>
    <scope>NUCLEOTIDE SEQUENCE</scope>
</reference>
<protein>
    <submittedName>
        <fullName evidence="1">Uncharacterized protein</fullName>
    </submittedName>
</protein>
<sequence length="55" mass="6269">MLYVVDCKLSEYSSIVFVSLSVMLVATKQLQFNSYNVACQQQLGNVVRQVEKYFG</sequence>